<evidence type="ECO:0000256" key="10">
    <source>
        <dbReference type="PIRSR" id="PIRSR038172-1"/>
    </source>
</evidence>
<feature type="region of interest" description="Disordered" evidence="12">
    <location>
        <begin position="565"/>
        <end position="611"/>
    </location>
</feature>
<evidence type="ECO:0000259" key="14">
    <source>
        <dbReference type="PROSITE" id="PS50219"/>
    </source>
</evidence>
<dbReference type="SMART" id="SM00220">
    <property type="entry name" value="S_TKc"/>
    <property type="match status" value="1"/>
</dbReference>
<dbReference type="PANTHER" id="PTHR48012:SF17">
    <property type="entry name" value="MITOGEN-ACTIVATED PROTEIN KINASE KINASE KINASE KINASE 3"/>
    <property type="match status" value="1"/>
</dbReference>
<proteinExistence type="inferred from homology"/>
<comment type="similarity">
    <text evidence="2 9">Belongs to the protein kinase superfamily. STE Ser/Thr protein kinase family. STE20 subfamily.</text>
</comment>
<feature type="binding site" evidence="11">
    <location>
        <position position="64"/>
    </location>
    <ligand>
        <name>ATP</name>
        <dbReference type="ChEBI" id="CHEBI:30616"/>
    </ligand>
</feature>
<reference evidence="15" key="1">
    <citation type="submission" date="2023-04" db="EMBL/GenBank/DDBJ databases">
        <title>Chromosome-level genome of Chaenocephalus aceratus.</title>
        <authorList>
            <person name="Park H."/>
        </authorList>
    </citation>
    <scope>NUCLEOTIDE SEQUENCE</scope>
    <source>
        <strain evidence="15">DE</strain>
        <tissue evidence="15">Muscle</tissue>
    </source>
</reference>
<gene>
    <name evidence="15" type="ORF">KUDE01_013183</name>
</gene>
<dbReference type="GO" id="GO:0008349">
    <property type="term" value="F:MAP kinase kinase kinase kinase activity"/>
    <property type="evidence" value="ECO:0007669"/>
    <property type="project" value="InterPro"/>
</dbReference>
<keyword evidence="4" id="KW-0597">Phosphoprotein</keyword>
<feature type="compositionally biased region" description="Pro residues" evidence="12">
    <location>
        <begin position="440"/>
        <end position="449"/>
    </location>
</feature>
<keyword evidence="5 9" id="KW-0808">Transferase</keyword>
<dbReference type="CDD" id="cd06613">
    <property type="entry name" value="STKc_MAP4K3_like"/>
    <property type="match status" value="1"/>
</dbReference>
<dbReference type="InterPro" id="IPR001180">
    <property type="entry name" value="CNH_dom"/>
</dbReference>
<comment type="catalytic activity">
    <reaction evidence="9">
        <text>L-threonyl-[protein] + ATP = O-phospho-L-threonyl-[protein] + ADP + H(+)</text>
        <dbReference type="Rhea" id="RHEA:46608"/>
        <dbReference type="Rhea" id="RHEA-COMP:11060"/>
        <dbReference type="Rhea" id="RHEA-COMP:11605"/>
        <dbReference type="ChEBI" id="CHEBI:15378"/>
        <dbReference type="ChEBI" id="CHEBI:30013"/>
        <dbReference type="ChEBI" id="CHEBI:30616"/>
        <dbReference type="ChEBI" id="CHEBI:61977"/>
        <dbReference type="ChEBI" id="CHEBI:456216"/>
        <dbReference type="EC" id="2.7.11.1"/>
    </reaction>
</comment>
<evidence type="ECO:0000256" key="2">
    <source>
        <dbReference type="ARBA" id="ARBA00008874"/>
    </source>
</evidence>
<feature type="binding site" evidence="11">
    <location>
        <begin position="23"/>
        <end position="31"/>
    </location>
    <ligand>
        <name>ATP</name>
        <dbReference type="ChEBI" id="CHEBI:30616"/>
    </ligand>
</feature>
<keyword evidence="3 9" id="KW-0723">Serine/threonine-protein kinase</keyword>
<protein>
    <recommendedName>
        <fullName evidence="9">Mitogen-activated protein kinase kinase kinase kinase</fullName>
        <ecNumber evidence="9">2.7.11.1</ecNumber>
    </recommendedName>
</protein>
<evidence type="ECO:0000313" key="16">
    <source>
        <dbReference type="Proteomes" id="UP001228049"/>
    </source>
</evidence>
<feature type="region of interest" description="Disordered" evidence="12">
    <location>
        <begin position="312"/>
        <end position="332"/>
    </location>
</feature>
<evidence type="ECO:0000256" key="3">
    <source>
        <dbReference type="ARBA" id="ARBA00022527"/>
    </source>
</evidence>
<dbReference type="InterPro" id="IPR021160">
    <property type="entry name" value="MAPKKKK"/>
</dbReference>
<name>A0AAD9CPM9_DISEL</name>
<evidence type="ECO:0000256" key="8">
    <source>
        <dbReference type="ARBA" id="ARBA00022840"/>
    </source>
</evidence>
<dbReference type="Pfam" id="PF00069">
    <property type="entry name" value="Pkinase"/>
    <property type="match status" value="1"/>
</dbReference>
<evidence type="ECO:0000313" key="15">
    <source>
        <dbReference type="EMBL" id="KAK1906012.1"/>
    </source>
</evidence>
<dbReference type="SMART" id="SM00036">
    <property type="entry name" value="CNH"/>
    <property type="match status" value="1"/>
</dbReference>
<feature type="compositionally biased region" description="Pro residues" evidence="12">
    <location>
        <begin position="499"/>
        <end position="509"/>
    </location>
</feature>
<dbReference type="PROSITE" id="PS50219">
    <property type="entry name" value="CNH"/>
    <property type="match status" value="1"/>
</dbReference>
<organism evidence="15 16">
    <name type="scientific">Dissostichus eleginoides</name>
    <name type="common">Patagonian toothfish</name>
    <name type="synonym">Dissostichus amissus</name>
    <dbReference type="NCBI Taxonomy" id="100907"/>
    <lineage>
        <taxon>Eukaryota</taxon>
        <taxon>Metazoa</taxon>
        <taxon>Chordata</taxon>
        <taxon>Craniata</taxon>
        <taxon>Vertebrata</taxon>
        <taxon>Euteleostomi</taxon>
        <taxon>Actinopterygii</taxon>
        <taxon>Neopterygii</taxon>
        <taxon>Teleostei</taxon>
        <taxon>Neoteleostei</taxon>
        <taxon>Acanthomorphata</taxon>
        <taxon>Eupercaria</taxon>
        <taxon>Perciformes</taxon>
        <taxon>Notothenioidei</taxon>
        <taxon>Nototheniidae</taxon>
        <taxon>Dissostichus</taxon>
    </lineage>
</organism>
<dbReference type="InterPro" id="IPR000719">
    <property type="entry name" value="Prot_kinase_dom"/>
</dbReference>
<evidence type="ECO:0000256" key="4">
    <source>
        <dbReference type="ARBA" id="ARBA00022553"/>
    </source>
</evidence>
<feature type="active site" description="Proton acceptor" evidence="10">
    <location>
        <position position="155"/>
    </location>
</feature>
<evidence type="ECO:0000256" key="5">
    <source>
        <dbReference type="ARBA" id="ARBA00022679"/>
    </source>
</evidence>
<feature type="domain" description="CNH" evidence="14">
    <location>
        <begin position="628"/>
        <end position="939"/>
    </location>
</feature>
<evidence type="ECO:0000256" key="9">
    <source>
        <dbReference type="PIRNR" id="PIRNR038172"/>
    </source>
</evidence>
<feature type="region of interest" description="Disordered" evidence="12">
    <location>
        <begin position="426"/>
        <end position="535"/>
    </location>
</feature>
<dbReference type="AlphaFoldDB" id="A0AAD9CPM9"/>
<dbReference type="SUPFAM" id="SSF56112">
    <property type="entry name" value="Protein kinase-like (PK-like)"/>
    <property type="match status" value="1"/>
</dbReference>
<feature type="compositionally biased region" description="Low complexity" evidence="12">
    <location>
        <begin position="450"/>
        <end position="462"/>
    </location>
</feature>
<dbReference type="PANTHER" id="PTHR48012">
    <property type="entry name" value="STERILE20-LIKE KINASE, ISOFORM B-RELATED"/>
    <property type="match status" value="1"/>
</dbReference>
<evidence type="ECO:0000256" key="1">
    <source>
        <dbReference type="ARBA" id="ARBA00001946"/>
    </source>
</evidence>
<keyword evidence="7 9" id="KW-0418">Kinase</keyword>
<comment type="cofactor">
    <cofactor evidence="1 9">
        <name>Mg(2+)</name>
        <dbReference type="ChEBI" id="CHEBI:18420"/>
    </cofactor>
</comment>
<comment type="caution">
    <text evidence="15">The sequence shown here is derived from an EMBL/GenBank/DDBJ whole genome shotgun (WGS) entry which is preliminary data.</text>
</comment>
<dbReference type="EC" id="2.7.11.1" evidence="9"/>
<evidence type="ECO:0000256" key="6">
    <source>
        <dbReference type="ARBA" id="ARBA00022741"/>
    </source>
</evidence>
<dbReference type="EMBL" id="JASDAP010000003">
    <property type="protein sequence ID" value="KAK1906012.1"/>
    <property type="molecule type" value="Genomic_DNA"/>
</dbReference>
<evidence type="ECO:0000259" key="13">
    <source>
        <dbReference type="PROSITE" id="PS50011"/>
    </source>
</evidence>
<dbReference type="FunFam" id="1.10.510.10:FF:000031">
    <property type="entry name" value="Mitogen-activated protein kinase kinase kinase kinase"/>
    <property type="match status" value="1"/>
</dbReference>
<feature type="domain" description="Protein kinase" evidence="13">
    <location>
        <begin position="17"/>
        <end position="292"/>
    </location>
</feature>
<evidence type="ECO:0000256" key="12">
    <source>
        <dbReference type="SAM" id="MobiDB-lite"/>
    </source>
</evidence>
<dbReference type="GO" id="GO:0005524">
    <property type="term" value="F:ATP binding"/>
    <property type="evidence" value="ECO:0007669"/>
    <property type="project" value="UniProtKB-UniRule"/>
</dbReference>
<dbReference type="InterPro" id="IPR011009">
    <property type="entry name" value="Kinase-like_dom_sf"/>
</dbReference>
<dbReference type="PROSITE" id="PS50011">
    <property type="entry name" value="PROTEIN_KINASE_DOM"/>
    <property type="match status" value="1"/>
</dbReference>
<keyword evidence="16" id="KW-1185">Reference proteome</keyword>
<dbReference type="GO" id="GO:0005737">
    <property type="term" value="C:cytoplasm"/>
    <property type="evidence" value="ECO:0007669"/>
    <property type="project" value="TreeGrafter"/>
</dbReference>
<sequence>MMDSSVDLSRRNPQEDFELIQRIGSGTYGDVYKWFLSEVDVHSQIALKRSKARNVNTGELAAIKVIKLEPGEDFAVVQQEIIMMKDCKHSNIVAYFGSYLRRDKLWISMEYCGGGSLQDIYHVTGPLSESQIAYMSRETLQGLYYLHNKGKMHRDIKGANILLTDNGYVKLADFGVSAQITATLAKRKSFIGTPYWMAPEVAAVERKGGYNQLCDIWAVGITAIELAELQPPMFDLHPMRALFLMTKSNFQPPKLKDKVKWTNNFHHFCKLALTKNTKKRPTAEKLLQHPFVSQPLSRTLAIELLDKSNNPDHSTFNDFDDDDPEPESPVSVPHRIRSISRSTREGKTLSEINFGQVKFDPPLRKETEPHHEPSLWIHLLLLADVAGKTSAATMNISSPVDLQLEYGHDSPSLLGGNKSLLKSVEEELHQSKSNTIMRPKVPPPLPPKPKSLCSSQQPQQLQHKLDDSQSHSEDDGGGGGTIKRCPVPDTASPAKPASNVPPRPPPPKLPPHRRSSLGNESPKHSDAENSAPEDDGSFRHFWEWLHTPHTDEELEEAWEVLKEVKEEQEKEEEKEERNGLNTAPAHGVERESPADRQSTMPPGVPTRKDKKDVPVNGRVFLQVFNGCPLKIHCATSWINPDTRDQYLIFGAEEGIYTLNLNELHETSMEQLFPRRCTWLYVMNSCLLSISGKASQLYSHSLSGLFEQARQLGKLPVAIPTHKLPDKMIPRKYAVSNKIPDTKGCQKCCVVRNPYTGHKYLCGAFQSSVMMLEWVESMQKFMLIKNIDFPLPCPLEVFEMLVVPEQTYPLICVAVSKGLELNQVVKFGTVNPNSTSSWFTEADTPQTCVIHVTQLERDTILVCLDRSIKIVNLQGRLKSSRKLSAELTFNFQIEATVCLQDSVLAFWRHGMQGRSFKTNEITQEISDSTRIFRLLGSDRRDDCRDPEAQDRGFTLPRVVVLESRPTDNPTAHSNLYILAGHENSY</sequence>
<accession>A0AAD9CPM9</accession>
<evidence type="ECO:0000256" key="11">
    <source>
        <dbReference type="PIRSR" id="PIRSR038172-2"/>
    </source>
</evidence>
<keyword evidence="6 9" id="KW-0547">Nucleotide-binding</keyword>
<dbReference type="Gene3D" id="1.10.510.10">
    <property type="entry name" value="Transferase(Phosphotransferase) domain 1"/>
    <property type="match status" value="1"/>
</dbReference>
<dbReference type="Pfam" id="PF00780">
    <property type="entry name" value="CNH"/>
    <property type="match status" value="1"/>
</dbReference>
<comment type="catalytic activity">
    <reaction evidence="9">
        <text>L-seryl-[protein] + ATP = O-phospho-L-seryl-[protein] + ADP + H(+)</text>
        <dbReference type="Rhea" id="RHEA:17989"/>
        <dbReference type="Rhea" id="RHEA-COMP:9863"/>
        <dbReference type="Rhea" id="RHEA-COMP:11604"/>
        <dbReference type="ChEBI" id="CHEBI:15378"/>
        <dbReference type="ChEBI" id="CHEBI:29999"/>
        <dbReference type="ChEBI" id="CHEBI:30616"/>
        <dbReference type="ChEBI" id="CHEBI:83421"/>
        <dbReference type="ChEBI" id="CHEBI:456216"/>
        <dbReference type="EC" id="2.7.11.1"/>
    </reaction>
</comment>
<dbReference type="Proteomes" id="UP001228049">
    <property type="component" value="Unassembled WGS sequence"/>
</dbReference>
<feature type="compositionally biased region" description="Basic and acidic residues" evidence="12">
    <location>
        <begin position="463"/>
        <end position="474"/>
    </location>
</feature>
<keyword evidence="8 9" id="KW-0067">ATP-binding</keyword>
<dbReference type="PIRSF" id="PIRSF038172">
    <property type="entry name" value="MAPKKKK"/>
    <property type="match status" value="1"/>
</dbReference>
<evidence type="ECO:0000256" key="7">
    <source>
        <dbReference type="ARBA" id="ARBA00022777"/>
    </source>
</evidence>
<comment type="function">
    <text evidence="9">Serine/threonine kinase that plays a role in the response to environmental stress. Appears to act upstream of the JUN N-terminal pathway.</text>
</comment>
<dbReference type="InterPro" id="IPR050629">
    <property type="entry name" value="STE20/SPS1-PAK"/>
</dbReference>